<dbReference type="EMBL" id="JACDXP010000004">
    <property type="protein sequence ID" value="KAF6525093.1"/>
    <property type="molecule type" value="Genomic_DNA"/>
</dbReference>
<organism evidence="3 4">
    <name type="scientific">Fusarium oxysporum f. sp. conglutinans</name>
    <dbReference type="NCBI Taxonomy" id="100902"/>
    <lineage>
        <taxon>Eukaryota</taxon>
        <taxon>Fungi</taxon>
        <taxon>Dikarya</taxon>
        <taxon>Ascomycota</taxon>
        <taxon>Pezizomycotina</taxon>
        <taxon>Sordariomycetes</taxon>
        <taxon>Hypocreomycetidae</taxon>
        <taxon>Hypocreales</taxon>
        <taxon>Nectriaceae</taxon>
        <taxon>Fusarium</taxon>
        <taxon>Fusarium oxysporum species complex</taxon>
    </lineage>
</organism>
<name>A0A8H6LMF4_FUSOX</name>
<accession>A0A8H6LMF4</accession>
<feature type="compositionally biased region" description="Polar residues" evidence="2">
    <location>
        <begin position="203"/>
        <end position="219"/>
    </location>
</feature>
<protein>
    <submittedName>
        <fullName evidence="3">Uncharacterized protein</fullName>
    </submittedName>
</protein>
<evidence type="ECO:0000256" key="1">
    <source>
        <dbReference type="SAM" id="Coils"/>
    </source>
</evidence>
<reference evidence="3" key="1">
    <citation type="journal article" date="2020" name="bioRxiv">
        <title>A chromosome-scale genome assembly for the Fusarium oxysporum strain Fo5176 to establish a model Arabidopsis-fungal pathosystem.</title>
        <authorList>
            <person name="Fokkens L."/>
            <person name="Guo L."/>
            <person name="Dora S."/>
            <person name="Wang B."/>
            <person name="Ye K."/>
            <person name="Sanchez-Rodriguez C."/>
            <person name="Croll D."/>
        </authorList>
    </citation>
    <scope>NUCLEOTIDE SEQUENCE [LARGE SCALE GENOMIC DNA]</scope>
    <source>
        <strain evidence="3">Fo5176</strain>
    </source>
</reference>
<dbReference type="Proteomes" id="UP000593570">
    <property type="component" value="Unassembled WGS sequence"/>
</dbReference>
<feature type="region of interest" description="Disordered" evidence="2">
    <location>
        <begin position="1"/>
        <end position="20"/>
    </location>
</feature>
<dbReference type="AlphaFoldDB" id="A0A8H6LMF4"/>
<feature type="coiled-coil region" evidence="1">
    <location>
        <begin position="55"/>
        <end position="82"/>
    </location>
</feature>
<sequence>MNHSTILPFPTNRNPDKNSITTFKTDKPTTRYLPLYHDDKTNYLVHLPITYNMGREQMQARLKELETEKSVLEWALEASLHEKDVDSDDEHSKSGSLSTYTMADYPASDVEGHAAPAQVYLAGSITDTESSASLHSAKQSVYSDTPTMARIQFSPTMQVPQVIHSDPASYRYDGTGMSEDGCEDEETIRGSTTCKGKEKEVSENNNATDPNSPLNVTNPHPTLSISTKFLQKAIFDSRKPGTPFVRSIIHRDRVDGKEITFKWPESVFGCDYTEWKWIPFLVFGPAAHLVSTNIAEGDIEIICMKDTHFTNMIQNNKDMFEEPGSLAAKSVLHDELKPVFNGPESWGFRVLVWRLHSSKKTFYMDREGHPIPGRAGTLPWDEAEAKN</sequence>
<evidence type="ECO:0000313" key="3">
    <source>
        <dbReference type="EMBL" id="KAF6525093.1"/>
    </source>
</evidence>
<gene>
    <name evidence="3" type="ORF">HZS61_010888</name>
</gene>
<evidence type="ECO:0000256" key="2">
    <source>
        <dbReference type="SAM" id="MobiDB-lite"/>
    </source>
</evidence>
<keyword evidence="1" id="KW-0175">Coiled coil</keyword>
<comment type="caution">
    <text evidence="3">The sequence shown here is derived from an EMBL/GenBank/DDBJ whole genome shotgun (WGS) entry which is preliminary data.</text>
</comment>
<proteinExistence type="predicted"/>
<feature type="region of interest" description="Disordered" evidence="2">
    <location>
        <begin position="176"/>
        <end position="219"/>
    </location>
</feature>
<evidence type="ECO:0000313" key="4">
    <source>
        <dbReference type="Proteomes" id="UP000593570"/>
    </source>
</evidence>